<dbReference type="PANTHER" id="PTHR10102">
    <property type="entry name" value="DNA-DIRECTED RNA POLYMERASE, MITOCHONDRIAL"/>
    <property type="match status" value="1"/>
</dbReference>
<dbReference type="AlphaFoldDB" id="A0AAV7DDF0"/>
<reference evidence="2" key="1">
    <citation type="thesis" date="2020" institute="ProQuest LLC" country="789 East Eisenhower Parkway, Ann Arbor, MI, USA">
        <title>Comparative Genomics and Chromosome Evolution.</title>
        <authorList>
            <person name="Mudd A.B."/>
        </authorList>
    </citation>
    <scope>NUCLEOTIDE SEQUENCE</scope>
    <source>
        <strain evidence="2">237g6f4</strain>
        <tissue evidence="2">Blood</tissue>
    </source>
</reference>
<accession>A0AAV7DDF0</accession>
<dbReference type="GO" id="GO:0003899">
    <property type="term" value="F:DNA-directed RNA polymerase activity"/>
    <property type="evidence" value="ECO:0007669"/>
    <property type="project" value="InterPro"/>
</dbReference>
<dbReference type="GO" id="GO:0006390">
    <property type="term" value="P:mitochondrial transcription"/>
    <property type="evidence" value="ECO:0007669"/>
    <property type="project" value="TreeGrafter"/>
</dbReference>
<keyword evidence="3" id="KW-1185">Reference proteome</keyword>
<dbReference type="Proteomes" id="UP000824782">
    <property type="component" value="Unassembled WGS sequence"/>
</dbReference>
<evidence type="ECO:0000313" key="2">
    <source>
        <dbReference type="EMBL" id="KAG8594622.1"/>
    </source>
</evidence>
<dbReference type="EMBL" id="WNYA01000001">
    <property type="protein sequence ID" value="KAG8594622.1"/>
    <property type="molecule type" value="Genomic_DNA"/>
</dbReference>
<gene>
    <name evidence="2" type="ORF">GDO81_001271</name>
</gene>
<organism evidence="2 3">
    <name type="scientific">Engystomops pustulosus</name>
    <name type="common">Tungara frog</name>
    <name type="synonym">Physalaemus pustulosus</name>
    <dbReference type="NCBI Taxonomy" id="76066"/>
    <lineage>
        <taxon>Eukaryota</taxon>
        <taxon>Metazoa</taxon>
        <taxon>Chordata</taxon>
        <taxon>Craniata</taxon>
        <taxon>Vertebrata</taxon>
        <taxon>Euteleostomi</taxon>
        <taxon>Amphibia</taxon>
        <taxon>Batrachia</taxon>
        <taxon>Anura</taxon>
        <taxon>Neobatrachia</taxon>
        <taxon>Hyloidea</taxon>
        <taxon>Leptodactylidae</taxon>
        <taxon>Leiuperinae</taxon>
        <taxon>Engystomops</taxon>
    </lineage>
</organism>
<dbReference type="PANTHER" id="PTHR10102:SF0">
    <property type="entry name" value="DNA-DIRECTED RNA POLYMERASE, MITOCHONDRIAL"/>
    <property type="match status" value="1"/>
</dbReference>
<dbReference type="Gene3D" id="1.25.40.10">
    <property type="entry name" value="Tetratricopeptide repeat domain"/>
    <property type="match status" value="1"/>
</dbReference>
<sequence length="375" mass="42729">MSVVRLSSLSRLLREQVVPGNGLCLTCRRVLERGCHLGSTFRFSSSARPKDEIGTSERCRLELVEVLQSRVEQLKADETLYVHEPESKKAHPNKESGKVEENSKIVQTPKRWMEKLKKEQITKHQKQKVLHEVKSTDKTSFKKEKSHALGKLTKGPMKLESMNVEIHPSTSNHVLDKDMEIGDNALNQGNGLLLEDKDGNRHGGVQRHIHCYLDTCIFMGELSRAQNCLQFYHQHISRRGLLNISMYNLLMRAWAKEASLAQVGRLFVMLNEASLKPNLGSYAAALEAMGRTESNTKAIQRCLKQLEEDGMSVEELFHGLPYIEDERDMVLKAIQRVIPDFKPPPRVEIICTSPMVKNFYSKVSKAKTSRYYILT</sequence>
<feature type="region of interest" description="Disordered" evidence="1">
    <location>
        <begin position="82"/>
        <end position="104"/>
    </location>
</feature>
<dbReference type="GO" id="GO:0034245">
    <property type="term" value="C:mitochondrial DNA-directed RNA polymerase complex"/>
    <property type="evidence" value="ECO:0007669"/>
    <property type="project" value="TreeGrafter"/>
</dbReference>
<comment type="caution">
    <text evidence="2">The sequence shown here is derived from an EMBL/GenBank/DDBJ whole genome shotgun (WGS) entry which is preliminary data.</text>
</comment>
<dbReference type="GO" id="GO:0001018">
    <property type="term" value="F:mitochondrial promoter sequence-specific DNA binding"/>
    <property type="evidence" value="ECO:0007669"/>
    <property type="project" value="TreeGrafter"/>
</dbReference>
<feature type="compositionally biased region" description="Basic and acidic residues" evidence="1">
    <location>
        <begin position="82"/>
        <end position="103"/>
    </location>
</feature>
<evidence type="ECO:0000256" key="1">
    <source>
        <dbReference type="SAM" id="MobiDB-lite"/>
    </source>
</evidence>
<dbReference type="InterPro" id="IPR002092">
    <property type="entry name" value="DNA-dir_Rpol_phage-type"/>
</dbReference>
<name>A0AAV7DDF0_ENGPU</name>
<protein>
    <submittedName>
        <fullName evidence="2">Uncharacterized protein</fullName>
    </submittedName>
</protein>
<dbReference type="InterPro" id="IPR011990">
    <property type="entry name" value="TPR-like_helical_dom_sf"/>
</dbReference>
<proteinExistence type="predicted"/>
<evidence type="ECO:0000313" key="3">
    <source>
        <dbReference type="Proteomes" id="UP000824782"/>
    </source>
</evidence>